<gene>
    <name evidence="1" type="ORF">CP963_06995</name>
</gene>
<sequence length="123" mass="14757">MEKISQIWHDECLKTGNFMMILTSTMLKNYQKMEFYRFSEIKSKERKLNNEIIDFITAFGGLVKTYNFFSNAYIIKDKHIICIYRYCNRFQVQPHRLRMSTDFTIHKTPIVYDLSVYNSAKVA</sequence>
<protein>
    <submittedName>
        <fullName evidence="1">Uncharacterized protein</fullName>
    </submittedName>
</protein>
<evidence type="ECO:0000313" key="2">
    <source>
        <dbReference type="Proteomes" id="UP000290378"/>
    </source>
</evidence>
<proteinExistence type="predicted"/>
<dbReference type="RefSeq" id="WP_129013484.1">
    <property type="nucleotide sequence ID" value="NZ_CBCSEI010000015.1"/>
</dbReference>
<dbReference type="AlphaFoldDB" id="A0A6M8NJQ1"/>
<evidence type="ECO:0000313" key="1">
    <source>
        <dbReference type="EMBL" id="RXI41510.1"/>
    </source>
</evidence>
<reference evidence="1 2" key="1">
    <citation type="submission" date="2017-09" db="EMBL/GenBank/DDBJ databases">
        <title>Genomics of the genus Arcobacter.</title>
        <authorList>
            <person name="Perez-Cataluna A."/>
            <person name="Figueras M.J."/>
            <person name="Salas-Masso N."/>
        </authorList>
    </citation>
    <scope>NUCLEOTIDE SEQUENCE [LARGE SCALE GENOMIC DNA]</scope>
    <source>
        <strain evidence="1 2">CECT 7834</strain>
    </source>
</reference>
<dbReference type="EMBL" id="NXII01000007">
    <property type="protein sequence ID" value="RXI41510.1"/>
    <property type="molecule type" value="Genomic_DNA"/>
</dbReference>
<name>A0A6M8NJQ1_9BACT</name>
<organism evidence="1 2">
    <name type="scientific">Arcobacter cloacae</name>
    <dbReference type="NCBI Taxonomy" id="1054034"/>
    <lineage>
        <taxon>Bacteria</taxon>
        <taxon>Pseudomonadati</taxon>
        <taxon>Campylobacterota</taxon>
        <taxon>Epsilonproteobacteria</taxon>
        <taxon>Campylobacterales</taxon>
        <taxon>Arcobacteraceae</taxon>
        <taxon>Arcobacter</taxon>
    </lineage>
</organism>
<comment type="caution">
    <text evidence="1">The sequence shown here is derived from an EMBL/GenBank/DDBJ whole genome shotgun (WGS) entry which is preliminary data.</text>
</comment>
<keyword evidence="2" id="KW-1185">Reference proteome</keyword>
<dbReference type="Proteomes" id="UP000290378">
    <property type="component" value="Unassembled WGS sequence"/>
</dbReference>
<accession>A0A6M8NJQ1</accession>